<protein>
    <recommendedName>
        <fullName evidence="5">Concentrative nucleoside transporter N-terminal domain-containing protein</fullName>
    </recommendedName>
</protein>
<dbReference type="Pfam" id="PF07670">
    <property type="entry name" value="Gate"/>
    <property type="match status" value="1"/>
</dbReference>
<feature type="non-terminal residue" evidence="4">
    <location>
        <position position="211"/>
    </location>
</feature>
<dbReference type="InterPro" id="IPR011642">
    <property type="entry name" value="Gate_dom"/>
</dbReference>
<keyword evidence="1" id="KW-1133">Transmembrane helix</keyword>
<organism evidence="4">
    <name type="scientific">marine metagenome</name>
    <dbReference type="NCBI Taxonomy" id="408172"/>
    <lineage>
        <taxon>unclassified sequences</taxon>
        <taxon>metagenomes</taxon>
        <taxon>ecological metagenomes</taxon>
    </lineage>
</organism>
<name>A0A382WRM8_9ZZZZ</name>
<keyword evidence="1" id="KW-0472">Membrane</keyword>
<dbReference type="GO" id="GO:0005337">
    <property type="term" value="F:nucleoside transmembrane transporter activity"/>
    <property type="evidence" value="ECO:0007669"/>
    <property type="project" value="InterPro"/>
</dbReference>
<dbReference type="GO" id="GO:0005886">
    <property type="term" value="C:plasma membrane"/>
    <property type="evidence" value="ECO:0007669"/>
    <property type="project" value="TreeGrafter"/>
</dbReference>
<keyword evidence="1" id="KW-0812">Transmembrane</keyword>
<dbReference type="Pfam" id="PF01773">
    <property type="entry name" value="Nucleos_tra2_N"/>
    <property type="match status" value="1"/>
</dbReference>
<evidence type="ECO:0000313" key="4">
    <source>
        <dbReference type="EMBL" id="SVD60711.1"/>
    </source>
</evidence>
<dbReference type="InterPro" id="IPR002668">
    <property type="entry name" value="CNT_N_dom"/>
</dbReference>
<sequence length="211" mass="22918">MELKLMSLIGLVAFITLAWAISVHRDKFPWRTVLAGLALQTLIAIIMVRPSAFRDWIYNNAKISADNLIYFAQQGTQLVFGPLAKRDILLEVGFDPGNAMVLGITICGTIILVAVLSNLLYHLGILQRVVHAMAWIMQRIMRTSGSESLCTSANVFMGQTEAPLVIQPYLKGMTRSELMTMMVGGMATIAGGVFAVYAGMGVEAGHLLTAS</sequence>
<feature type="transmembrane region" description="Helical" evidence="1">
    <location>
        <begin position="30"/>
        <end position="48"/>
    </location>
</feature>
<reference evidence="4" key="1">
    <citation type="submission" date="2018-05" db="EMBL/GenBank/DDBJ databases">
        <authorList>
            <person name="Lanie J.A."/>
            <person name="Ng W.-L."/>
            <person name="Kazmierczak K.M."/>
            <person name="Andrzejewski T.M."/>
            <person name="Davidsen T.M."/>
            <person name="Wayne K.J."/>
            <person name="Tettelin H."/>
            <person name="Glass J.I."/>
            <person name="Rusch D."/>
            <person name="Podicherti R."/>
            <person name="Tsui H.-C.T."/>
            <person name="Winkler M.E."/>
        </authorList>
    </citation>
    <scope>NUCLEOTIDE SEQUENCE</scope>
</reference>
<feature type="transmembrane region" description="Helical" evidence="1">
    <location>
        <begin position="99"/>
        <end position="121"/>
    </location>
</feature>
<feature type="transmembrane region" description="Helical" evidence="1">
    <location>
        <begin position="178"/>
        <end position="200"/>
    </location>
</feature>
<proteinExistence type="predicted"/>
<dbReference type="PANTHER" id="PTHR10590">
    <property type="entry name" value="SODIUM/NUCLEOSIDE COTRANSPORTER"/>
    <property type="match status" value="1"/>
</dbReference>
<dbReference type="EMBL" id="UINC01161487">
    <property type="protein sequence ID" value="SVD60711.1"/>
    <property type="molecule type" value="Genomic_DNA"/>
</dbReference>
<evidence type="ECO:0008006" key="5">
    <source>
        <dbReference type="Google" id="ProtNLM"/>
    </source>
</evidence>
<dbReference type="AlphaFoldDB" id="A0A382WRM8"/>
<accession>A0A382WRM8</accession>
<evidence type="ECO:0000259" key="3">
    <source>
        <dbReference type="Pfam" id="PF07670"/>
    </source>
</evidence>
<dbReference type="InterPro" id="IPR008276">
    <property type="entry name" value="C_nuclsd_transpt"/>
</dbReference>
<feature type="domain" description="Nucleoside transporter/FeoB GTPase Gate" evidence="3">
    <location>
        <begin position="106"/>
        <end position="201"/>
    </location>
</feature>
<dbReference type="GO" id="GO:0015293">
    <property type="term" value="F:symporter activity"/>
    <property type="evidence" value="ECO:0007669"/>
    <property type="project" value="TreeGrafter"/>
</dbReference>
<feature type="domain" description="Concentrative nucleoside transporter N-terminal" evidence="2">
    <location>
        <begin position="9"/>
        <end position="83"/>
    </location>
</feature>
<evidence type="ECO:0000256" key="1">
    <source>
        <dbReference type="SAM" id="Phobius"/>
    </source>
</evidence>
<evidence type="ECO:0000259" key="2">
    <source>
        <dbReference type="Pfam" id="PF01773"/>
    </source>
</evidence>
<gene>
    <name evidence="4" type="ORF">METZ01_LOCUS413565</name>
</gene>
<dbReference type="PANTHER" id="PTHR10590:SF4">
    <property type="entry name" value="SOLUTE CARRIER FAMILY 28 MEMBER 3"/>
    <property type="match status" value="1"/>
</dbReference>